<keyword evidence="1" id="KW-0812">Transmembrane</keyword>
<evidence type="ECO:0000313" key="3">
    <source>
        <dbReference type="Proteomes" id="UP000184731"/>
    </source>
</evidence>
<evidence type="ECO:0000313" key="2">
    <source>
        <dbReference type="EMBL" id="APJ03207.1"/>
    </source>
</evidence>
<keyword evidence="1" id="KW-1133">Transmembrane helix</keyword>
<keyword evidence="3" id="KW-1185">Reference proteome</keyword>
<dbReference type="RefSeq" id="WP_148696935.1">
    <property type="nucleotide sequence ID" value="NZ_CP017834.1"/>
</dbReference>
<dbReference type="OrthoDB" id="5292576at2"/>
<gene>
    <name evidence="2" type="ORF">AXG55_04530</name>
</gene>
<feature type="transmembrane region" description="Helical" evidence="1">
    <location>
        <begin position="365"/>
        <end position="385"/>
    </location>
</feature>
<dbReference type="AlphaFoldDB" id="A0A1L4CZ41"/>
<dbReference type="Proteomes" id="UP000184731">
    <property type="component" value="Chromosome"/>
</dbReference>
<dbReference type="STRING" id="1915309.AXG55_04530"/>
<dbReference type="KEGG" id="saqi:AXG55_04530"/>
<organism evidence="2 3">
    <name type="scientific">Silvanigrella aquatica</name>
    <dbReference type="NCBI Taxonomy" id="1915309"/>
    <lineage>
        <taxon>Bacteria</taxon>
        <taxon>Pseudomonadati</taxon>
        <taxon>Bdellovibrionota</taxon>
        <taxon>Oligoflexia</taxon>
        <taxon>Silvanigrellales</taxon>
        <taxon>Silvanigrellaceae</taxon>
        <taxon>Silvanigrella</taxon>
    </lineage>
</organism>
<keyword evidence="1" id="KW-0472">Membrane</keyword>
<evidence type="ECO:0000256" key="1">
    <source>
        <dbReference type="SAM" id="Phobius"/>
    </source>
</evidence>
<reference evidence="2 3" key="1">
    <citation type="submission" date="2016-10" db="EMBL/GenBank/DDBJ databases">
        <title>Silvanigrella aquatica sp. nov., isolated from a freshwater lake located in the Black Forest, Germany, description of Silvanigrellaceae fam. nov., Silvanigrellales ord. nov., reclassification of the order Bdellovibrionales in the class Oligoflexia, reclassification of the families Bacteriovoracaceae and Halobacteriovoraceae in the new order Bacteriovoracales ord. nov., and reclassification of the family Pseudobacteriovoracaceae in the order Oligoflexiales.</title>
        <authorList>
            <person name="Hahn M.W."/>
            <person name="Schmidt J."/>
            <person name="Koll U."/>
            <person name="Rohde M."/>
            <person name="Verbag S."/>
            <person name="Pitt A."/>
            <person name="Nakai R."/>
            <person name="Naganuma T."/>
            <person name="Lang E."/>
        </authorList>
    </citation>
    <scope>NUCLEOTIDE SEQUENCE [LARGE SCALE GENOMIC DNA]</scope>
    <source>
        <strain evidence="2 3">MWH-Nonnen-W8red</strain>
    </source>
</reference>
<accession>A0A1L4CZ41</accession>
<sequence>MITILILCFILAIPLLFFVLSPLLSSNSKKLMTQSIVGFSSENDLRSVINIRDEILQKLIYGQSSNEHVEKLTEEDALKALVTLCDRLKNSGLACFPKQIKKCSNDSKNENGSSCLGFLIVVLVTCLSTIFLINFKLHAAQDNVNANVNQKNVTAPPDLKIPPPTILPQSGYWLPSINQYILAPMQGGIHISYIGMFANTFHAKGALVQLPLPKGFVDLQIFGNPDLIFEKNSNGGSPLLNMPLIEGVNQLSVEFFLPAHFGTVQWQSDDIHFLPGVTIVMMPEYFGALRSLLSNFSQSINVWPPRISNVPSSFRSFVGADPLDNSVTSQRDSSVLSRQLVRVGDSAADFPTFDINGILPSRTPIYVFVVFLACFLFGVTMIFIFKTSK</sequence>
<protein>
    <submittedName>
        <fullName evidence="2">Uncharacterized protein</fullName>
    </submittedName>
</protein>
<proteinExistence type="predicted"/>
<name>A0A1L4CZ41_9BACT</name>
<dbReference type="EMBL" id="CP017834">
    <property type="protein sequence ID" value="APJ03207.1"/>
    <property type="molecule type" value="Genomic_DNA"/>
</dbReference>
<feature type="transmembrane region" description="Helical" evidence="1">
    <location>
        <begin position="116"/>
        <end position="135"/>
    </location>
</feature>